<reference evidence="1" key="1">
    <citation type="submission" date="2021-02" db="EMBL/GenBank/DDBJ databases">
        <authorList>
            <person name="Dougan E. K."/>
            <person name="Rhodes N."/>
            <person name="Thang M."/>
            <person name="Chan C."/>
        </authorList>
    </citation>
    <scope>NUCLEOTIDE SEQUENCE</scope>
</reference>
<dbReference type="AlphaFoldDB" id="A0A812SVT9"/>
<organism evidence="1 2">
    <name type="scientific">Symbiodinium natans</name>
    <dbReference type="NCBI Taxonomy" id="878477"/>
    <lineage>
        <taxon>Eukaryota</taxon>
        <taxon>Sar</taxon>
        <taxon>Alveolata</taxon>
        <taxon>Dinophyceae</taxon>
        <taxon>Suessiales</taxon>
        <taxon>Symbiodiniaceae</taxon>
        <taxon>Symbiodinium</taxon>
    </lineage>
</organism>
<dbReference type="Proteomes" id="UP000604046">
    <property type="component" value="Unassembled WGS sequence"/>
</dbReference>
<proteinExistence type="predicted"/>
<comment type="caution">
    <text evidence="1">The sequence shown here is derived from an EMBL/GenBank/DDBJ whole genome shotgun (WGS) entry which is preliminary data.</text>
</comment>
<sequence>MLNAFEAPQKEGRCQLRPSLGLAFDKIFCKPNAVCGARDSMLLLNVMNLSIADLVNFSGPCRHLAPYDKCKCIPHGVVVDAANDVCAPAKLNKHGLLFRFRLTRATG</sequence>
<accession>A0A812SVT9</accession>
<name>A0A812SVT9_9DINO</name>
<keyword evidence="2" id="KW-1185">Reference proteome</keyword>
<gene>
    <name evidence="1" type="ORF">SNAT2548_LOCUS27954</name>
</gene>
<dbReference type="EMBL" id="CAJNDS010002496">
    <property type="protein sequence ID" value="CAE7499038.1"/>
    <property type="molecule type" value="Genomic_DNA"/>
</dbReference>
<evidence type="ECO:0000313" key="1">
    <source>
        <dbReference type="EMBL" id="CAE7499038.1"/>
    </source>
</evidence>
<protein>
    <submittedName>
        <fullName evidence="1">Uncharacterized protein</fullName>
    </submittedName>
</protein>
<evidence type="ECO:0000313" key="2">
    <source>
        <dbReference type="Proteomes" id="UP000604046"/>
    </source>
</evidence>